<comment type="caution">
    <text evidence="7">The sequence shown here is derived from an EMBL/GenBank/DDBJ whole genome shotgun (WGS) entry which is preliminary data.</text>
</comment>
<dbReference type="PANTHER" id="PTHR46351:SF7">
    <property type="entry name" value="HEVEIN-LIKE PREPROPROTEIN"/>
    <property type="match status" value="1"/>
</dbReference>
<feature type="disulfide bond" evidence="3">
    <location>
        <begin position="57"/>
        <end position="72"/>
    </location>
</feature>
<dbReference type="InterPro" id="IPR001002">
    <property type="entry name" value="Chitin-bd_1"/>
</dbReference>
<dbReference type="FunFam" id="2.40.40.10:FF:000007">
    <property type="entry name" value="Papaya barwin-like protein"/>
    <property type="match status" value="1"/>
</dbReference>
<name>A0A6A6KII0_HEVBR</name>
<dbReference type="CDD" id="cd06921">
    <property type="entry name" value="ChtBD1_GH19_hevein"/>
    <property type="match status" value="1"/>
</dbReference>
<feature type="disulfide bond" evidence="3">
    <location>
        <begin position="91"/>
        <end position="95"/>
    </location>
</feature>
<dbReference type="Gene3D" id="3.30.60.10">
    <property type="entry name" value="Endochitinase-like"/>
    <property type="match status" value="1"/>
</dbReference>
<accession>A0A6A6KII0</accession>
<dbReference type="CDD" id="cd22777">
    <property type="entry name" value="DPBB_barwin-like"/>
    <property type="match status" value="1"/>
</dbReference>
<dbReference type="PROSITE" id="PS51174">
    <property type="entry name" value="BARWIN_3"/>
    <property type="match status" value="1"/>
</dbReference>
<dbReference type="InterPro" id="IPR044301">
    <property type="entry name" value="PR4"/>
</dbReference>
<evidence type="ECO:0000256" key="1">
    <source>
        <dbReference type="ARBA" id="ARBA00022669"/>
    </source>
</evidence>
<dbReference type="GO" id="GO:0042742">
    <property type="term" value="P:defense response to bacterium"/>
    <property type="evidence" value="ECO:0007669"/>
    <property type="project" value="InterPro"/>
</dbReference>
<keyword evidence="2 3" id="KW-1015">Disulfide bond</keyword>
<gene>
    <name evidence="7" type="ORF">GH714_002437</name>
</gene>
<dbReference type="SUPFAM" id="SSF50685">
    <property type="entry name" value="Barwin-like endoglucanases"/>
    <property type="match status" value="1"/>
</dbReference>
<dbReference type="PROSITE" id="PS00771">
    <property type="entry name" value="BARWIN_1"/>
    <property type="match status" value="1"/>
</dbReference>
<dbReference type="Gene3D" id="2.40.40.10">
    <property type="entry name" value="RlpA-like domain"/>
    <property type="match status" value="1"/>
</dbReference>
<feature type="disulfide bond" evidence="3">
    <location>
        <begin position="66"/>
        <end position="78"/>
    </location>
</feature>
<dbReference type="SMART" id="SM00270">
    <property type="entry name" value="ChtBD1"/>
    <property type="match status" value="1"/>
</dbReference>
<keyword evidence="1 3" id="KW-0147">Chitin-binding</keyword>
<dbReference type="FunFam" id="3.30.60.10:FF:000001">
    <property type="entry name" value="Basic endochitinase"/>
    <property type="match status" value="1"/>
</dbReference>
<dbReference type="InterPro" id="IPR018226">
    <property type="entry name" value="Barwin_CS"/>
</dbReference>
<dbReference type="InterPro" id="IPR036861">
    <property type="entry name" value="Endochitinase-like_sf"/>
</dbReference>
<dbReference type="InterPro" id="IPR001153">
    <property type="entry name" value="Barwin_dom"/>
</dbReference>
<dbReference type="GO" id="GO:0050832">
    <property type="term" value="P:defense response to fungus"/>
    <property type="evidence" value="ECO:0007669"/>
    <property type="project" value="InterPro"/>
</dbReference>
<dbReference type="PRINTS" id="PR00602">
    <property type="entry name" value="BARWIN"/>
</dbReference>
<proteinExistence type="predicted"/>
<keyword evidence="8" id="KW-1185">Reference proteome</keyword>
<dbReference type="Pfam" id="PF00187">
    <property type="entry name" value="Chitin_bind_1"/>
    <property type="match status" value="1"/>
</dbReference>
<dbReference type="InterPro" id="IPR036908">
    <property type="entry name" value="RlpA-like_sf"/>
</dbReference>
<feature type="disulfide bond" evidence="3">
    <location>
        <begin position="71"/>
        <end position="85"/>
    </location>
</feature>
<keyword evidence="4" id="KW-0732">Signal</keyword>
<dbReference type="EMBL" id="JAAGAX010000016">
    <property type="protein sequence ID" value="KAF2287718.1"/>
    <property type="molecule type" value="Genomic_DNA"/>
</dbReference>
<organism evidence="7 8">
    <name type="scientific">Hevea brasiliensis</name>
    <name type="common">Para rubber tree</name>
    <name type="synonym">Siphonia brasiliensis</name>
    <dbReference type="NCBI Taxonomy" id="3981"/>
    <lineage>
        <taxon>Eukaryota</taxon>
        <taxon>Viridiplantae</taxon>
        <taxon>Streptophyta</taxon>
        <taxon>Embryophyta</taxon>
        <taxon>Tracheophyta</taxon>
        <taxon>Spermatophyta</taxon>
        <taxon>Magnoliopsida</taxon>
        <taxon>eudicotyledons</taxon>
        <taxon>Gunneridae</taxon>
        <taxon>Pentapetalae</taxon>
        <taxon>rosids</taxon>
        <taxon>fabids</taxon>
        <taxon>Malpighiales</taxon>
        <taxon>Euphorbiaceae</taxon>
        <taxon>Crotonoideae</taxon>
        <taxon>Micrandreae</taxon>
        <taxon>Hevea</taxon>
    </lineage>
</organism>
<dbReference type="PANTHER" id="PTHR46351">
    <property type="entry name" value="WOUND-INDUCED PROTEIN WIN2"/>
    <property type="match status" value="1"/>
</dbReference>
<dbReference type="PROSITE" id="PS00772">
    <property type="entry name" value="BARWIN_2"/>
    <property type="match status" value="1"/>
</dbReference>
<dbReference type="GO" id="GO:0004540">
    <property type="term" value="F:RNA nuclease activity"/>
    <property type="evidence" value="ECO:0007669"/>
    <property type="project" value="InterPro"/>
</dbReference>
<dbReference type="Proteomes" id="UP000467840">
    <property type="component" value="Chromosome 8"/>
</dbReference>
<protein>
    <submittedName>
        <fullName evidence="7">Uncharacterized protein</fullName>
    </submittedName>
</protein>
<dbReference type="PRINTS" id="PR00451">
    <property type="entry name" value="CHITINBINDNG"/>
</dbReference>
<evidence type="ECO:0000256" key="3">
    <source>
        <dbReference type="PROSITE-ProRule" id="PRU00261"/>
    </source>
</evidence>
<feature type="domain" description="Barwin" evidence="6">
    <location>
        <begin position="107"/>
        <end position="228"/>
    </location>
</feature>
<evidence type="ECO:0000259" key="6">
    <source>
        <dbReference type="PROSITE" id="PS51174"/>
    </source>
</evidence>
<evidence type="ECO:0000313" key="7">
    <source>
        <dbReference type="EMBL" id="KAF2287718.1"/>
    </source>
</evidence>
<feature type="chain" id="PRO_5025432773" evidence="4">
    <location>
        <begin position="18"/>
        <end position="243"/>
    </location>
</feature>
<evidence type="ECO:0000256" key="4">
    <source>
        <dbReference type="SAM" id="SignalP"/>
    </source>
</evidence>
<reference evidence="7 8" key="1">
    <citation type="journal article" date="2020" name="Mol. Plant">
        <title>The Chromosome-Based Rubber Tree Genome Provides New Insights into Spurge Genome Evolution and Rubber Biosynthesis.</title>
        <authorList>
            <person name="Liu J."/>
            <person name="Shi C."/>
            <person name="Shi C.C."/>
            <person name="Li W."/>
            <person name="Zhang Q.J."/>
            <person name="Zhang Y."/>
            <person name="Li K."/>
            <person name="Lu H.F."/>
            <person name="Shi C."/>
            <person name="Zhu S.T."/>
            <person name="Xiao Z.Y."/>
            <person name="Nan H."/>
            <person name="Yue Y."/>
            <person name="Zhu X.G."/>
            <person name="Wu Y."/>
            <person name="Hong X.N."/>
            <person name="Fan G.Y."/>
            <person name="Tong Y."/>
            <person name="Zhang D."/>
            <person name="Mao C.L."/>
            <person name="Liu Y.L."/>
            <person name="Hao S.J."/>
            <person name="Liu W.Q."/>
            <person name="Lv M.Q."/>
            <person name="Zhang H.B."/>
            <person name="Liu Y."/>
            <person name="Hu-Tang G.R."/>
            <person name="Wang J.P."/>
            <person name="Wang J.H."/>
            <person name="Sun Y.H."/>
            <person name="Ni S.B."/>
            <person name="Chen W.B."/>
            <person name="Zhang X.C."/>
            <person name="Jiao Y.N."/>
            <person name="Eichler E.E."/>
            <person name="Li G.H."/>
            <person name="Liu X."/>
            <person name="Gao L.Z."/>
        </authorList>
    </citation>
    <scope>NUCLEOTIDE SEQUENCE [LARGE SCALE GENOMIC DNA]</scope>
    <source>
        <strain evidence="8">cv. GT1</strain>
        <tissue evidence="7">Leaf</tissue>
    </source>
</reference>
<dbReference type="PROSITE" id="PS50941">
    <property type="entry name" value="CHIT_BIND_I_2"/>
    <property type="match status" value="1"/>
</dbReference>
<dbReference type="SUPFAM" id="SSF57016">
    <property type="entry name" value="Plant lectins/antimicrobial peptides"/>
    <property type="match status" value="1"/>
</dbReference>
<dbReference type="PROSITE" id="PS00026">
    <property type="entry name" value="CHIT_BIND_I_1"/>
    <property type="match status" value="1"/>
</dbReference>
<evidence type="ECO:0000313" key="8">
    <source>
        <dbReference type="Proteomes" id="UP000467840"/>
    </source>
</evidence>
<feature type="domain" description="Chitin-binding type-1" evidence="5">
    <location>
        <begin position="54"/>
        <end position="97"/>
    </location>
</feature>
<evidence type="ECO:0000256" key="2">
    <source>
        <dbReference type="ARBA" id="ARBA00023157"/>
    </source>
</evidence>
<feature type="signal peptide" evidence="4">
    <location>
        <begin position="1"/>
        <end position="17"/>
    </location>
</feature>
<dbReference type="Pfam" id="PF00967">
    <property type="entry name" value="Barwin"/>
    <property type="match status" value="1"/>
</dbReference>
<dbReference type="GO" id="GO:0008061">
    <property type="term" value="F:chitin binding"/>
    <property type="evidence" value="ECO:0007669"/>
    <property type="project" value="UniProtKB-UniRule"/>
</dbReference>
<dbReference type="AlphaFoldDB" id="A0A6A6KII0"/>
<evidence type="ECO:0000259" key="5">
    <source>
        <dbReference type="PROSITE" id="PS50941"/>
    </source>
</evidence>
<sequence>MRRRILLTLQMLGLCHGPGFQVVRPSGGPFLVLGSCCAHHGCGFGKGWTGVAIAEQCGRQAGGKLCPNNLCCSQYGWCGSSDDYCSPSKNCQSNCKGGGGGGGGGGGSASNVLATYHLYNPQQHGWDLNAVSAYCSTWDANKPYSWRSKYGWTAFCGPVGAHGQPSCGKCLSVTNTGTGAKTTVRIVDQCSNGGLDLDVNVFRQLDTDGKGYERGHLTVNYQFVNCGDSFNPLFSIMKSSVIN</sequence>
<dbReference type="InterPro" id="IPR018371">
    <property type="entry name" value="Chitin-binding_1_CS"/>
</dbReference>